<feature type="compositionally biased region" description="Polar residues" evidence="1">
    <location>
        <begin position="229"/>
        <end position="241"/>
    </location>
</feature>
<sequence length="518" mass="54429">MGDLKLPGAPTAGADKPAAIADCTTNDSQTFSFALDTTFSPIDNSPAPPGVTTCRPDFQGVGVRVANSATFFGAPAFTDGSKLAGVDSKNAMQILFERSNDRYFAKSLNGTNLSVDAASGELTLNPSNPNQSSFNPTQFYLIECVSGCKPGLTLGSGGFIGDGCRIRSASNDKLCVQVGNREGPGQDGDRIVLRPCANFQSQRWNLITSAFRPDPPAASSPSWPHQSATPSAPSWPHQSAKPSAPSWPHQSGSPTLPGAAPSASVCNPNFENVGVRVANSATNWGARRFVTNEDLVTDGVFDTRLEVVFQQTGFPAVSYVAKSLNGTNLIVGARANGLLYLLTESAESSARQRWLIECIGGCPGGNRAAGGGLAADNCRIKFQATGQCVQISSRNPGDTITLQSCNGQDNQRFNFQTSPFTARISDGPETLASSAKPKAHLSDTDLGDLSIGDLKKLMANGYIVIGLLAGVLLALVALAVILLSRGCLKGRAGRGKPKYSTVARGDIEVFDTQKRYSD</sequence>
<proteinExistence type="predicted"/>
<dbReference type="Proteomes" id="UP001556367">
    <property type="component" value="Unassembled WGS sequence"/>
</dbReference>
<feature type="region of interest" description="Disordered" evidence="1">
    <location>
        <begin position="210"/>
        <end position="261"/>
    </location>
</feature>
<keyword evidence="2" id="KW-0472">Membrane</keyword>
<evidence type="ECO:0008006" key="5">
    <source>
        <dbReference type="Google" id="ProtNLM"/>
    </source>
</evidence>
<dbReference type="EMBL" id="JASNQZ010000011">
    <property type="protein sequence ID" value="KAL0951956.1"/>
    <property type="molecule type" value="Genomic_DNA"/>
</dbReference>
<keyword evidence="2" id="KW-0812">Transmembrane</keyword>
<comment type="caution">
    <text evidence="3">The sequence shown here is derived from an EMBL/GenBank/DDBJ whole genome shotgun (WGS) entry which is preliminary data.</text>
</comment>
<protein>
    <recommendedName>
        <fullName evidence="5">Ricin B lectin domain-containing protein</fullName>
    </recommendedName>
</protein>
<name>A0ABR3J9J4_9AGAR</name>
<evidence type="ECO:0000256" key="2">
    <source>
        <dbReference type="SAM" id="Phobius"/>
    </source>
</evidence>
<keyword evidence="2" id="KW-1133">Transmembrane helix</keyword>
<dbReference type="PROSITE" id="PS50231">
    <property type="entry name" value="RICIN_B_LECTIN"/>
    <property type="match status" value="1"/>
</dbReference>
<keyword evidence="4" id="KW-1185">Reference proteome</keyword>
<feature type="transmembrane region" description="Helical" evidence="2">
    <location>
        <begin position="462"/>
        <end position="484"/>
    </location>
</feature>
<accession>A0ABR3J9J4</accession>
<dbReference type="InterPro" id="IPR035992">
    <property type="entry name" value="Ricin_B-like_lectins"/>
</dbReference>
<evidence type="ECO:0000313" key="4">
    <source>
        <dbReference type="Proteomes" id="UP001556367"/>
    </source>
</evidence>
<dbReference type="SUPFAM" id="SSF50370">
    <property type="entry name" value="Ricin B-like lectins"/>
    <property type="match status" value="1"/>
</dbReference>
<evidence type="ECO:0000313" key="3">
    <source>
        <dbReference type="EMBL" id="KAL0951956.1"/>
    </source>
</evidence>
<evidence type="ECO:0000256" key="1">
    <source>
        <dbReference type="SAM" id="MobiDB-lite"/>
    </source>
</evidence>
<organism evidence="3 4">
    <name type="scientific">Hohenbuehelia grisea</name>
    <dbReference type="NCBI Taxonomy" id="104357"/>
    <lineage>
        <taxon>Eukaryota</taxon>
        <taxon>Fungi</taxon>
        <taxon>Dikarya</taxon>
        <taxon>Basidiomycota</taxon>
        <taxon>Agaricomycotina</taxon>
        <taxon>Agaricomycetes</taxon>
        <taxon>Agaricomycetidae</taxon>
        <taxon>Agaricales</taxon>
        <taxon>Pleurotineae</taxon>
        <taxon>Pleurotaceae</taxon>
        <taxon>Hohenbuehelia</taxon>
    </lineage>
</organism>
<feature type="compositionally biased region" description="Low complexity" evidence="1">
    <location>
        <begin position="219"/>
        <end position="228"/>
    </location>
</feature>
<gene>
    <name evidence="3" type="ORF">HGRIS_008607</name>
</gene>
<dbReference type="Gene3D" id="2.80.10.50">
    <property type="match status" value="1"/>
</dbReference>
<reference evidence="4" key="1">
    <citation type="submission" date="2024-06" db="EMBL/GenBank/DDBJ databases">
        <title>Multi-omics analyses provide insights into the biosynthesis of the anticancer antibiotic pleurotin in Hohenbuehelia grisea.</title>
        <authorList>
            <person name="Weaver J.A."/>
            <person name="Alberti F."/>
        </authorList>
    </citation>
    <scope>NUCLEOTIDE SEQUENCE [LARGE SCALE GENOMIC DNA]</scope>
    <source>
        <strain evidence="4">T-177</strain>
    </source>
</reference>